<dbReference type="AlphaFoldDB" id="A0A9N9GS20"/>
<evidence type="ECO:0000313" key="2">
    <source>
        <dbReference type="Proteomes" id="UP000789831"/>
    </source>
</evidence>
<dbReference type="EMBL" id="CAJVPL010002870">
    <property type="protein sequence ID" value="CAG8621454.1"/>
    <property type="molecule type" value="Genomic_DNA"/>
</dbReference>
<protein>
    <submittedName>
        <fullName evidence="1">1538_t:CDS:1</fullName>
    </submittedName>
</protein>
<sequence length="88" mass="10163">MEVCVMTLYYPGIYLLVEVESCTIPKTVRDLESIIKLHQVFMSIRENAIDLLSERFHTTPLQANYSKWLRPTADTPSAENYLSVLVKK</sequence>
<reference evidence="1" key="1">
    <citation type="submission" date="2021-06" db="EMBL/GenBank/DDBJ databases">
        <authorList>
            <person name="Kallberg Y."/>
            <person name="Tangrot J."/>
            <person name="Rosling A."/>
        </authorList>
    </citation>
    <scope>NUCLEOTIDE SEQUENCE</scope>
    <source>
        <strain evidence="1">MT106</strain>
    </source>
</reference>
<name>A0A9N9GS20_9GLOM</name>
<gene>
    <name evidence="1" type="ORF">AGERDE_LOCUS10084</name>
</gene>
<comment type="caution">
    <text evidence="1">The sequence shown here is derived from an EMBL/GenBank/DDBJ whole genome shotgun (WGS) entry which is preliminary data.</text>
</comment>
<dbReference type="Proteomes" id="UP000789831">
    <property type="component" value="Unassembled WGS sequence"/>
</dbReference>
<proteinExistence type="predicted"/>
<organism evidence="1 2">
    <name type="scientific">Ambispora gerdemannii</name>
    <dbReference type="NCBI Taxonomy" id="144530"/>
    <lineage>
        <taxon>Eukaryota</taxon>
        <taxon>Fungi</taxon>
        <taxon>Fungi incertae sedis</taxon>
        <taxon>Mucoromycota</taxon>
        <taxon>Glomeromycotina</taxon>
        <taxon>Glomeromycetes</taxon>
        <taxon>Archaeosporales</taxon>
        <taxon>Ambisporaceae</taxon>
        <taxon>Ambispora</taxon>
    </lineage>
</organism>
<dbReference type="OrthoDB" id="2420603at2759"/>
<evidence type="ECO:0000313" key="1">
    <source>
        <dbReference type="EMBL" id="CAG8621454.1"/>
    </source>
</evidence>
<keyword evidence="2" id="KW-1185">Reference proteome</keyword>
<accession>A0A9N9GS20</accession>